<dbReference type="AlphaFoldDB" id="A0A6L7ACQ0"/>
<dbReference type="RefSeq" id="WP_010005052.1">
    <property type="nucleotide sequence ID" value="NZ_BJMJ01000009.1"/>
</dbReference>
<comment type="caution">
    <text evidence="2">The sequence shown here is derived from an EMBL/GenBank/DDBJ whole genome shotgun (WGS) entry which is preliminary data.</text>
</comment>
<dbReference type="HAMAP" id="MF_01526">
    <property type="entry name" value="UPF0342"/>
    <property type="match status" value="1"/>
</dbReference>
<comment type="similarity">
    <text evidence="1">Belongs to the UPF0342 family.</text>
</comment>
<dbReference type="InterPro" id="IPR010368">
    <property type="entry name" value="Com_YlbF"/>
</dbReference>
<evidence type="ECO:0000313" key="3">
    <source>
        <dbReference type="Proteomes" id="UP000478636"/>
    </source>
</evidence>
<organism evidence="2 3">
    <name type="scientific">Leuconostoc lactis</name>
    <dbReference type="NCBI Taxonomy" id="1246"/>
    <lineage>
        <taxon>Bacteria</taxon>
        <taxon>Bacillati</taxon>
        <taxon>Bacillota</taxon>
        <taxon>Bacilli</taxon>
        <taxon>Lactobacillales</taxon>
        <taxon>Lactobacillaceae</taxon>
        <taxon>Leuconostoc</taxon>
    </lineage>
</organism>
<protein>
    <recommendedName>
        <fullName evidence="1">UPF0342 protein GQS40_06200</fullName>
    </recommendedName>
</protein>
<dbReference type="Pfam" id="PF06133">
    <property type="entry name" value="Com_YlbF"/>
    <property type="match status" value="1"/>
</dbReference>
<evidence type="ECO:0000256" key="1">
    <source>
        <dbReference type="HAMAP-Rule" id="MF_01526"/>
    </source>
</evidence>
<name>A0A6L7ACQ0_LEULA</name>
<dbReference type="Proteomes" id="UP000478636">
    <property type="component" value="Unassembled WGS sequence"/>
</dbReference>
<sequence>MTVNIYDNANEMANVLKTTPQYTAWQAAFDAIQADAEAKALFDQFQDIQMAVQQMMQTQQQPTVEQEKEWNAVAEKVQKNDTITALLAAEQALNTLLTELNDIVTKPVADAYAALRR</sequence>
<accession>A0A6L7ACQ0</accession>
<gene>
    <name evidence="2" type="ORF">GQS40_06200</name>
</gene>
<dbReference type="SUPFAM" id="SSF158622">
    <property type="entry name" value="YheA/YmcA-like"/>
    <property type="match status" value="1"/>
</dbReference>
<dbReference type="InterPro" id="IPR023378">
    <property type="entry name" value="YheA/YmcA-like_dom_sf"/>
</dbReference>
<dbReference type="Gene3D" id="1.20.1500.10">
    <property type="entry name" value="YheA/YmcA-like"/>
    <property type="match status" value="1"/>
</dbReference>
<dbReference type="EMBL" id="WSZI01000013">
    <property type="protein sequence ID" value="MWN21263.1"/>
    <property type="molecule type" value="Genomic_DNA"/>
</dbReference>
<reference evidence="2 3" key="1">
    <citation type="submission" date="2019-12" db="EMBL/GenBank/DDBJ databases">
        <title>Complete genome sequence of Leuconostoc lactis strain AVN1 provides insights into metabolic potential.</title>
        <authorList>
            <person name="Besrour N."/>
            <person name="Najjari A."/>
            <person name="Fhoula I."/>
            <person name="Jaballah S."/>
            <person name="Klibi N."/>
            <person name="Ouzari H.I."/>
        </authorList>
    </citation>
    <scope>NUCLEOTIDE SEQUENCE [LARGE SCALE GENOMIC DNA]</scope>
    <source>
        <strain evidence="2 3">AVN1</strain>
    </source>
</reference>
<evidence type="ECO:0000313" key="2">
    <source>
        <dbReference type="EMBL" id="MWN21263.1"/>
    </source>
</evidence>
<proteinExistence type="inferred from homology"/>
<dbReference type="KEGG" id="llf:BCR17_07415"/>